<evidence type="ECO:0000313" key="3">
    <source>
        <dbReference type="Proteomes" id="UP001153292"/>
    </source>
</evidence>
<reference evidence="2" key="1">
    <citation type="submission" date="2021-12" db="EMBL/GenBank/DDBJ databases">
        <authorList>
            <person name="King R."/>
        </authorList>
    </citation>
    <scope>NUCLEOTIDE SEQUENCE</scope>
</reference>
<keyword evidence="1" id="KW-0812">Transmembrane</keyword>
<dbReference type="Proteomes" id="UP001153292">
    <property type="component" value="Chromosome 7"/>
</dbReference>
<keyword evidence="3" id="KW-1185">Reference proteome</keyword>
<protein>
    <submittedName>
        <fullName evidence="2">Uncharacterized protein</fullName>
    </submittedName>
</protein>
<accession>A0ABN8BHZ5</accession>
<name>A0ABN8BHZ5_CHISP</name>
<evidence type="ECO:0000313" key="2">
    <source>
        <dbReference type="EMBL" id="CAH0406926.1"/>
    </source>
</evidence>
<dbReference type="EMBL" id="OU963900">
    <property type="protein sequence ID" value="CAH0406926.1"/>
    <property type="molecule type" value="Genomic_DNA"/>
</dbReference>
<gene>
    <name evidence="2" type="ORF">CHILSU_LOCUS10315</name>
</gene>
<organism evidence="2 3">
    <name type="scientific">Chilo suppressalis</name>
    <name type="common">Asiatic rice borer moth</name>
    <dbReference type="NCBI Taxonomy" id="168631"/>
    <lineage>
        <taxon>Eukaryota</taxon>
        <taxon>Metazoa</taxon>
        <taxon>Ecdysozoa</taxon>
        <taxon>Arthropoda</taxon>
        <taxon>Hexapoda</taxon>
        <taxon>Insecta</taxon>
        <taxon>Pterygota</taxon>
        <taxon>Neoptera</taxon>
        <taxon>Endopterygota</taxon>
        <taxon>Lepidoptera</taxon>
        <taxon>Glossata</taxon>
        <taxon>Ditrysia</taxon>
        <taxon>Pyraloidea</taxon>
        <taxon>Crambidae</taxon>
        <taxon>Crambinae</taxon>
        <taxon>Chilo</taxon>
    </lineage>
</organism>
<keyword evidence="1" id="KW-1133">Transmembrane helix</keyword>
<proteinExistence type="predicted"/>
<sequence>MVIHYLSISYVASFIIFLYLLYKYLRIFCKSPSSHCIQIFNQCRNNKKSKTNPISQVVIYKDRPISDDLTTSDSSEEAEIKVVPAPLKRNLVISSKSHNP</sequence>
<evidence type="ECO:0000256" key="1">
    <source>
        <dbReference type="SAM" id="Phobius"/>
    </source>
</evidence>
<feature type="transmembrane region" description="Helical" evidence="1">
    <location>
        <begin position="6"/>
        <end position="25"/>
    </location>
</feature>
<keyword evidence="1" id="KW-0472">Membrane</keyword>